<keyword evidence="6" id="KW-0325">Glycoprotein</keyword>
<keyword evidence="5 7" id="KW-0443">Lipid metabolism</keyword>
<evidence type="ECO:0000313" key="9">
    <source>
        <dbReference type="Proteomes" id="UP000283509"/>
    </source>
</evidence>
<reference evidence="8 9" key="1">
    <citation type="submission" date="2018-04" db="EMBL/GenBank/DDBJ databases">
        <authorList>
            <person name="Zhang X."/>
            <person name="Yuan J."/>
            <person name="Li F."/>
            <person name="Xiang J."/>
        </authorList>
    </citation>
    <scope>NUCLEOTIDE SEQUENCE [LARGE SCALE GENOMIC DNA]</scope>
    <source>
        <tissue evidence="8">Muscle</tissue>
    </source>
</reference>
<accession>A0A423TFU8</accession>
<dbReference type="EMBL" id="QCYY01001783">
    <property type="protein sequence ID" value="ROT75353.1"/>
    <property type="molecule type" value="Genomic_DNA"/>
</dbReference>
<dbReference type="GO" id="GO:0009395">
    <property type="term" value="P:phospholipid catabolic process"/>
    <property type="evidence" value="ECO:0007669"/>
    <property type="project" value="TreeGrafter"/>
</dbReference>
<keyword evidence="3 7" id="KW-0378">Hydrolase</keyword>
<comment type="caution">
    <text evidence="8">The sequence shown here is derived from an EMBL/GenBank/DDBJ whole genome shotgun (WGS) entry which is preliminary data.</text>
</comment>
<keyword evidence="9" id="KW-1185">Reference proteome</keyword>
<dbReference type="GO" id="GO:0005576">
    <property type="term" value="C:extracellular region"/>
    <property type="evidence" value="ECO:0007669"/>
    <property type="project" value="TreeGrafter"/>
</dbReference>
<evidence type="ECO:0000256" key="2">
    <source>
        <dbReference type="ARBA" id="ARBA00022729"/>
    </source>
</evidence>
<dbReference type="EC" id="3.1.1.-" evidence="7"/>
<dbReference type="InterPro" id="IPR007000">
    <property type="entry name" value="PLipase_B-like"/>
</dbReference>
<evidence type="ECO:0000256" key="5">
    <source>
        <dbReference type="ARBA" id="ARBA00023098"/>
    </source>
</evidence>
<keyword evidence="4 7" id="KW-0442">Lipid degradation</keyword>
<dbReference type="Gene3D" id="3.60.60.30">
    <property type="match status" value="1"/>
</dbReference>
<dbReference type="OrthoDB" id="443524at2759"/>
<feature type="non-terminal residue" evidence="8">
    <location>
        <position position="1"/>
    </location>
</feature>
<comment type="similarity">
    <text evidence="1 7">Belongs to the phospholipase B-like family.</text>
</comment>
<comment type="function">
    <text evidence="7">Putative phospholipase.</text>
</comment>
<dbReference type="GO" id="GO:0004620">
    <property type="term" value="F:phospholipase activity"/>
    <property type="evidence" value="ECO:0007669"/>
    <property type="project" value="InterPro"/>
</dbReference>
<organism evidence="8 9">
    <name type="scientific">Penaeus vannamei</name>
    <name type="common">Whiteleg shrimp</name>
    <name type="synonym">Litopenaeus vannamei</name>
    <dbReference type="NCBI Taxonomy" id="6689"/>
    <lineage>
        <taxon>Eukaryota</taxon>
        <taxon>Metazoa</taxon>
        <taxon>Ecdysozoa</taxon>
        <taxon>Arthropoda</taxon>
        <taxon>Crustacea</taxon>
        <taxon>Multicrustacea</taxon>
        <taxon>Malacostraca</taxon>
        <taxon>Eumalacostraca</taxon>
        <taxon>Eucarida</taxon>
        <taxon>Decapoda</taxon>
        <taxon>Dendrobranchiata</taxon>
        <taxon>Penaeoidea</taxon>
        <taxon>Penaeidae</taxon>
        <taxon>Penaeus</taxon>
    </lineage>
</organism>
<evidence type="ECO:0000256" key="3">
    <source>
        <dbReference type="ARBA" id="ARBA00022801"/>
    </source>
</evidence>
<evidence type="ECO:0000256" key="4">
    <source>
        <dbReference type="ARBA" id="ARBA00022963"/>
    </source>
</evidence>
<evidence type="ECO:0000256" key="7">
    <source>
        <dbReference type="RuleBase" id="RU364138"/>
    </source>
</evidence>
<gene>
    <name evidence="8" type="ORF">C7M84_006101</name>
</gene>
<sequence>WMNLLGDIEDLESALDPSLSNMSIEDFVKSGRTLGDGHCSALVKVLPGNTDLYVSHVTWNTYQSMLRVQKKYILPFRRTGSSDPSDTIPGHTVAFSSYPGILSSGDDFYVLSSGLTSLETTIGNGNPALWKNVTATGELMEWMRTIVANRLATDGKSWAKFFSMHNSGTYNNQWMVVDYKLF</sequence>
<dbReference type="PANTHER" id="PTHR12370:SF3">
    <property type="entry name" value="PHOSPHOLIPASE B-LIKE 2-RELATED"/>
    <property type="match status" value="1"/>
</dbReference>
<reference evidence="8 9" key="2">
    <citation type="submission" date="2019-01" db="EMBL/GenBank/DDBJ databases">
        <title>The decoding of complex shrimp genome reveals the adaptation for benthos swimmer, frequently molting mechanism and breeding impact on genome.</title>
        <authorList>
            <person name="Sun Y."/>
            <person name="Gao Y."/>
            <person name="Yu Y."/>
        </authorList>
    </citation>
    <scope>NUCLEOTIDE SEQUENCE [LARGE SCALE GENOMIC DNA]</scope>
    <source>
        <tissue evidence="8">Muscle</tissue>
    </source>
</reference>
<proteinExistence type="inferred from homology"/>
<name>A0A423TFU8_PENVA</name>
<dbReference type="Pfam" id="PF04916">
    <property type="entry name" value="Phospholip_B"/>
    <property type="match status" value="1"/>
</dbReference>
<keyword evidence="2" id="KW-0732">Signal</keyword>
<dbReference type="AlphaFoldDB" id="A0A423TFU8"/>
<dbReference type="PANTHER" id="PTHR12370">
    <property type="entry name" value="PHOSPHOLIPASE B-RELATED"/>
    <property type="match status" value="1"/>
</dbReference>
<dbReference type="STRING" id="6689.A0A423TFU8"/>
<evidence type="ECO:0000313" key="8">
    <source>
        <dbReference type="EMBL" id="ROT75353.1"/>
    </source>
</evidence>
<evidence type="ECO:0000256" key="6">
    <source>
        <dbReference type="ARBA" id="ARBA00023180"/>
    </source>
</evidence>
<evidence type="ECO:0000256" key="1">
    <source>
        <dbReference type="ARBA" id="ARBA00007835"/>
    </source>
</evidence>
<dbReference type="Proteomes" id="UP000283509">
    <property type="component" value="Unassembled WGS sequence"/>
</dbReference>
<protein>
    <recommendedName>
        <fullName evidence="7">Phospholipase B-like</fullName>
        <ecNumber evidence="7">3.1.1.-</ecNumber>
    </recommendedName>
</protein>